<dbReference type="Proteomes" id="UP000827986">
    <property type="component" value="Unassembled WGS sequence"/>
</dbReference>
<keyword evidence="2" id="KW-1185">Reference proteome</keyword>
<evidence type="ECO:0000313" key="2">
    <source>
        <dbReference type="Proteomes" id="UP000827986"/>
    </source>
</evidence>
<name>A0A9D3WXV7_9SAUR</name>
<comment type="caution">
    <text evidence="1">The sequence shown here is derived from an EMBL/GenBank/DDBJ whole genome shotgun (WGS) entry which is preliminary data.</text>
</comment>
<sequence>MCSLNLRLHAFNSLRVESHDSPTLRSGIWAAVLRVPAILTPTGIDVFSTASLKGSIVYEQIPSAKKKEKKKGKHIRNLNYAASLTVPNNTWIVSYTLLQNF</sequence>
<evidence type="ECO:0000313" key="1">
    <source>
        <dbReference type="EMBL" id="KAH1168955.1"/>
    </source>
</evidence>
<proteinExistence type="predicted"/>
<organism evidence="1 2">
    <name type="scientific">Mauremys mutica</name>
    <name type="common">yellowpond turtle</name>
    <dbReference type="NCBI Taxonomy" id="74926"/>
    <lineage>
        <taxon>Eukaryota</taxon>
        <taxon>Metazoa</taxon>
        <taxon>Chordata</taxon>
        <taxon>Craniata</taxon>
        <taxon>Vertebrata</taxon>
        <taxon>Euteleostomi</taxon>
        <taxon>Archelosauria</taxon>
        <taxon>Testudinata</taxon>
        <taxon>Testudines</taxon>
        <taxon>Cryptodira</taxon>
        <taxon>Durocryptodira</taxon>
        <taxon>Testudinoidea</taxon>
        <taxon>Geoemydidae</taxon>
        <taxon>Geoemydinae</taxon>
        <taxon>Mauremys</taxon>
    </lineage>
</organism>
<accession>A0A9D3WXV7</accession>
<gene>
    <name evidence="1" type="ORF">KIL84_013545</name>
</gene>
<protein>
    <submittedName>
        <fullName evidence="1">Uncharacterized protein</fullName>
    </submittedName>
</protein>
<dbReference type="AlphaFoldDB" id="A0A9D3WXV7"/>
<dbReference type="EMBL" id="JAHDVG010000485">
    <property type="protein sequence ID" value="KAH1168955.1"/>
    <property type="molecule type" value="Genomic_DNA"/>
</dbReference>
<reference evidence="1" key="1">
    <citation type="submission" date="2021-09" db="EMBL/GenBank/DDBJ databases">
        <title>The genome of Mauremys mutica provides insights into the evolution of semi-aquatic lifestyle.</title>
        <authorList>
            <person name="Gong S."/>
            <person name="Gao Y."/>
        </authorList>
    </citation>
    <scope>NUCLEOTIDE SEQUENCE</scope>
    <source>
        <strain evidence="1">MM-2020</strain>
        <tissue evidence="1">Muscle</tissue>
    </source>
</reference>